<name>A0AAD6T9Z6_9AGAR</name>
<feature type="region of interest" description="Disordered" evidence="1">
    <location>
        <begin position="1"/>
        <end position="20"/>
    </location>
</feature>
<evidence type="ECO:0000256" key="1">
    <source>
        <dbReference type="SAM" id="MobiDB-lite"/>
    </source>
</evidence>
<feature type="compositionally biased region" description="Low complexity" evidence="1">
    <location>
        <begin position="74"/>
        <end position="90"/>
    </location>
</feature>
<feature type="region of interest" description="Disordered" evidence="1">
    <location>
        <begin position="50"/>
        <end position="126"/>
    </location>
</feature>
<proteinExistence type="predicted"/>
<organism evidence="2 3">
    <name type="scientific">Mycena alexandri</name>
    <dbReference type="NCBI Taxonomy" id="1745969"/>
    <lineage>
        <taxon>Eukaryota</taxon>
        <taxon>Fungi</taxon>
        <taxon>Dikarya</taxon>
        <taxon>Basidiomycota</taxon>
        <taxon>Agaricomycotina</taxon>
        <taxon>Agaricomycetes</taxon>
        <taxon>Agaricomycetidae</taxon>
        <taxon>Agaricales</taxon>
        <taxon>Marasmiineae</taxon>
        <taxon>Mycenaceae</taxon>
        <taxon>Mycena</taxon>
    </lineage>
</organism>
<gene>
    <name evidence="2" type="ORF">C8F04DRAFT_1253836</name>
</gene>
<reference evidence="2" key="1">
    <citation type="submission" date="2023-03" db="EMBL/GenBank/DDBJ databases">
        <title>Massive genome expansion in bonnet fungi (Mycena s.s.) driven by repeated elements and novel gene families across ecological guilds.</title>
        <authorList>
            <consortium name="Lawrence Berkeley National Laboratory"/>
            <person name="Harder C.B."/>
            <person name="Miyauchi S."/>
            <person name="Viragh M."/>
            <person name="Kuo A."/>
            <person name="Thoen E."/>
            <person name="Andreopoulos B."/>
            <person name="Lu D."/>
            <person name="Skrede I."/>
            <person name="Drula E."/>
            <person name="Henrissat B."/>
            <person name="Morin E."/>
            <person name="Kohler A."/>
            <person name="Barry K."/>
            <person name="LaButti K."/>
            <person name="Morin E."/>
            <person name="Salamov A."/>
            <person name="Lipzen A."/>
            <person name="Mereny Z."/>
            <person name="Hegedus B."/>
            <person name="Baldrian P."/>
            <person name="Stursova M."/>
            <person name="Weitz H."/>
            <person name="Taylor A."/>
            <person name="Grigoriev I.V."/>
            <person name="Nagy L.G."/>
            <person name="Martin F."/>
            <person name="Kauserud H."/>
        </authorList>
    </citation>
    <scope>NUCLEOTIDE SEQUENCE</scope>
    <source>
        <strain evidence="2">CBHHK200</strain>
    </source>
</reference>
<sequence length="576" mass="62463">MAFRFTSVPTKYTAHPLLAPPLPVTLPTLLTSLTPQQFPAPRLLTNIESTRATTPSPPSPPPRAPPTPPPRAPTPRASSPRAPSRASTPAHQHRSSVSRESSLSSLESEDDSADSPGTASGSTKILRPAGAKIQTVKELFVDRFPELDQEHGTRSTTTLGAALITSADYADKVYNKMATTFPWLTSYHNYWPVAVCLQGKLHNSAARAVEKSNKKAVDILQSVAPARSGSKGARKLRWGNFPDPRTGIKTRKWFNTGLTRLLGRHITLIIAIHRPASLTASTLAPNARWLTLPRVSITRRDFQSTQKLQADFPVLLELSGLPHDPAALFFSQNHDPHLSLPEGVGEIFIAKALDGANSPQNSFNDPRAPSRAHKALQAPAPLRPAAQNFRGQCLASLSCFFSIASYPSRPTLTRTMDYIPPLLLSKPIFITLKIEYKPTGPCGPGNGRGPAYPFAPHSPTRARALPEMSLTVRHPGPLHPPRAPTPDVLETDGIEVPECESLVHLDGVSDSLDLSLDAPPPPTLATCTVPAHPPYHLRIRGPRPTPFRPPSFRISLARLRPAYKSALARPDTSDLS</sequence>
<accession>A0AAD6T9Z6</accession>
<comment type="caution">
    <text evidence="2">The sequence shown here is derived from an EMBL/GenBank/DDBJ whole genome shotgun (WGS) entry which is preliminary data.</text>
</comment>
<protein>
    <submittedName>
        <fullName evidence="2">Uncharacterized protein</fullName>
    </submittedName>
</protein>
<dbReference type="AlphaFoldDB" id="A0AAD6T9Z6"/>
<keyword evidence="3" id="KW-1185">Reference proteome</keyword>
<evidence type="ECO:0000313" key="3">
    <source>
        <dbReference type="Proteomes" id="UP001218188"/>
    </source>
</evidence>
<dbReference type="Proteomes" id="UP001218188">
    <property type="component" value="Unassembled WGS sequence"/>
</dbReference>
<feature type="compositionally biased region" description="Pro residues" evidence="1">
    <location>
        <begin position="55"/>
        <end position="73"/>
    </location>
</feature>
<dbReference type="EMBL" id="JARJCM010000021">
    <property type="protein sequence ID" value="KAJ7040533.1"/>
    <property type="molecule type" value="Genomic_DNA"/>
</dbReference>
<evidence type="ECO:0000313" key="2">
    <source>
        <dbReference type="EMBL" id="KAJ7040533.1"/>
    </source>
</evidence>